<dbReference type="InterPro" id="IPR003124">
    <property type="entry name" value="WH2_dom"/>
</dbReference>
<comment type="caution">
    <text evidence="3">The sequence shown here is derived from an EMBL/GenBank/DDBJ whole genome shotgun (WGS) entry which is preliminary data.</text>
</comment>
<comment type="similarity">
    <text evidence="1">Belongs to the CDC123 family.</text>
</comment>
<dbReference type="PANTHER" id="PTHR15323:SF6">
    <property type="entry name" value="CELL DIVISION CYCLE PROTEIN 123 HOMOLOG"/>
    <property type="match status" value="1"/>
</dbReference>
<name>A0A8H6Y1M0_9AGAR</name>
<organism evidence="3 4">
    <name type="scientific">Mycena venus</name>
    <dbReference type="NCBI Taxonomy" id="2733690"/>
    <lineage>
        <taxon>Eukaryota</taxon>
        <taxon>Fungi</taxon>
        <taxon>Dikarya</taxon>
        <taxon>Basidiomycota</taxon>
        <taxon>Agaricomycotina</taxon>
        <taxon>Agaricomycetes</taxon>
        <taxon>Agaricomycetidae</taxon>
        <taxon>Agaricales</taxon>
        <taxon>Marasmiineae</taxon>
        <taxon>Mycenaceae</taxon>
        <taxon>Mycena</taxon>
    </lineage>
</organism>
<dbReference type="GO" id="GO:0051301">
    <property type="term" value="P:cell division"/>
    <property type="evidence" value="ECO:0007669"/>
    <property type="project" value="UniProtKB-KW"/>
</dbReference>
<dbReference type="Pfam" id="PF07065">
    <property type="entry name" value="D123"/>
    <property type="match status" value="1"/>
</dbReference>
<dbReference type="GO" id="GO:0003779">
    <property type="term" value="F:actin binding"/>
    <property type="evidence" value="ECO:0007669"/>
    <property type="project" value="InterPro"/>
</dbReference>
<dbReference type="GO" id="GO:0005737">
    <property type="term" value="C:cytoplasm"/>
    <property type="evidence" value="ECO:0007669"/>
    <property type="project" value="TreeGrafter"/>
</dbReference>
<protein>
    <submittedName>
        <fullName evidence="3">Cell division cycle protein 123-like protein</fullName>
    </submittedName>
</protein>
<evidence type="ECO:0000259" key="2">
    <source>
        <dbReference type="PROSITE" id="PS51082"/>
    </source>
</evidence>
<reference evidence="3" key="1">
    <citation type="submission" date="2020-05" db="EMBL/GenBank/DDBJ databases">
        <title>Mycena genomes resolve the evolution of fungal bioluminescence.</title>
        <authorList>
            <person name="Tsai I.J."/>
        </authorList>
    </citation>
    <scope>NUCLEOTIDE SEQUENCE</scope>
    <source>
        <strain evidence="3">CCC161011</strain>
    </source>
</reference>
<evidence type="ECO:0000313" key="4">
    <source>
        <dbReference type="Proteomes" id="UP000620124"/>
    </source>
</evidence>
<evidence type="ECO:0000313" key="3">
    <source>
        <dbReference type="EMBL" id="KAF7350167.1"/>
    </source>
</evidence>
<keyword evidence="3" id="KW-0131">Cell cycle</keyword>
<evidence type="ECO:0000256" key="1">
    <source>
        <dbReference type="ARBA" id="ARBA00011047"/>
    </source>
</evidence>
<dbReference type="OrthoDB" id="360540at2759"/>
<gene>
    <name evidence="3" type="ORF">MVEN_01319200</name>
</gene>
<dbReference type="PROSITE" id="PS51082">
    <property type="entry name" value="WH2"/>
    <property type="match status" value="1"/>
</dbReference>
<feature type="domain" description="WH2" evidence="2">
    <location>
        <begin position="3"/>
        <end position="16"/>
    </location>
</feature>
<keyword evidence="3" id="KW-0132">Cell division</keyword>
<sequence length="376" mass="41909">MSLLDSIRAGKQLRKVGIQHDSSAPSLVDTVKITNEYDALVLQANIENWGSALAEFTPKTILVPLSLAQGRFFLQAYEKLEHDDAAVTAAAAEYIASGRTSDPLVPAEARLLEELGTPIQRAIDDLAGNAAGCFMKLSSRSPKDAAARSGVFEAYYARAVRDHRELDDEQKLWTLCESEGAALRFSDAASVIRALVLSERVWQDMTLAMRHPDTWQQNVILRKWEPVPIDMEFRTFVSNGRMTAISQYAYQLYSLRLNDPVQLQFAVAAIRNLYHNLWPILSKEGFSNCVLDFGVISSAHAENNGSWRATLIEINPFEETTDGALFSWTRERDLIEGKTDGLDYPVVRITEARRTGALAMVPKGWKEVMAKVQATL</sequence>
<proteinExistence type="inferred from homology"/>
<dbReference type="AlphaFoldDB" id="A0A8H6Y1M0"/>
<dbReference type="Proteomes" id="UP000620124">
    <property type="component" value="Unassembled WGS sequence"/>
</dbReference>
<dbReference type="InterPro" id="IPR009772">
    <property type="entry name" value="CDC123"/>
</dbReference>
<accession>A0A8H6Y1M0</accession>
<keyword evidence="4" id="KW-1185">Reference proteome</keyword>
<dbReference type="EMBL" id="JACAZI010000010">
    <property type="protein sequence ID" value="KAF7350167.1"/>
    <property type="molecule type" value="Genomic_DNA"/>
</dbReference>
<dbReference type="PANTHER" id="PTHR15323">
    <property type="entry name" value="D123 PROTEIN"/>
    <property type="match status" value="1"/>
</dbReference>